<evidence type="ECO:0000256" key="1">
    <source>
        <dbReference type="ARBA" id="ARBA00000085"/>
    </source>
</evidence>
<keyword evidence="15" id="KW-1185">Reference proteome</keyword>
<evidence type="ECO:0000259" key="13">
    <source>
        <dbReference type="PROSITE" id="PS50885"/>
    </source>
</evidence>
<dbReference type="SMART" id="SM00387">
    <property type="entry name" value="HATPase_c"/>
    <property type="match status" value="1"/>
</dbReference>
<dbReference type="InterPro" id="IPR005467">
    <property type="entry name" value="His_kinase_dom"/>
</dbReference>
<evidence type="ECO:0000256" key="2">
    <source>
        <dbReference type="ARBA" id="ARBA00004370"/>
    </source>
</evidence>
<evidence type="ECO:0000313" key="15">
    <source>
        <dbReference type="Proteomes" id="UP000838160"/>
    </source>
</evidence>
<feature type="domain" description="Histidine kinase" evidence="12">
    <location>
        <begin position="254"/>
        <end position="455"/>
    </location>
</feature>
<keyword evidence="8 11" id="KW-1133">Transmembrane helix</keyword>
<keyword evidence="9" id="KW-0902">Two-component regulatory system</keyword>
<name>A0ABN8DL37_9VIBR</name>
<dbReference type="GO" id="GO:0016740">
    <property type="term" value="F:transferase activity"/>
    <property type="evidence" value="ECO:0007669"/>
    <property type="project" value="UniProtKB-KW"/>
</dbReference>
<dbReference type="Pfam" id="PF02518">
    <property type="entry name" value="HATPase_c"/>
    <property type="match status" value="1"/>
</dbReference>
<comment type="subcellular location">
    <subcellularLocation>
        <location evidence="2">Membrane</location>
    </subcellularLocation>
</comment>
<sequence length="456" mass="50644">MPRLHDQLAMMRSKVSQLSLKTRLLLAATLWLSAMLIVAGVIIPGLVRDYLDQELQQQLSHTMDEVVASLEVNKQGRLELTSTLSDPRFNQPYSGLYLSIDSADQVVRSRSLWDQHIDVKHKSKKHKSYFGAKKEQLVAIERTIFLPDVESPVHIIIGQDEDPIEATLQSLTGQLWVILAVLAGGILTLVIAQVSWSLRPLNKMQKELKQLKAGQRSTLEQQYPKEVAPLVDDLNALIFHYQELLDRARNHAGNLSHALKTPLSVLKNDIAHLSEQDAAKLAPSIQQIQAQIDYHLGRARMAGSMNILAVKASPSERVDAISMAFDKVYASRELMLISELDTDLFVAVEQADLDEMLGNLLENAYKWANGMIKVNSEVIDGNETNIIIEDDGPGIPEDECAKAIKRGVRLDESTPGTGLGLNIVSEMAHSYRGQLTLHKSTMGGLKAILRLHLAKE</sequence>
<dbReference type="InterPro" id="IPR003660">
    <property type="entry name" value="HAMP_dom"/>
</dbReference>
<dbReference type="PANTHER" id="PTHR45436">
    <property type="entry name" value="SENSOR HISTIDINE KINASE YKOH"/>
    <property type="match status" value="1"/>
</dbReference>
<feature type="transmembrane region" description="Helical" evidence="11">
    <location>
        <begin position="175"/>
        <end position="196"/>
    </location>
</feature>
<dbReference type="Proteomes" id="UP000838160">
    <property type="component" value="Unassembled WGS sequence"/>
</dbReference>
<keyword evidence="7" id="KW-0418">Kinase</keyword>
<feature type="domain" description="HAMP" evidence="13">
    <location>
        <begin position="195"/>
        <end position="246"/>
    </location>
</feature>
<evidence type="ECO:0000256" key="4">
    <source>
        <dbReference type="ARBA" id="ARBA00022553"/>
    </source>
</evidence>
<evidence type="ECO:0000256" key="10">
    <source>
        <dbReference type="ARBA" id="ARBA00023136"/>
    </source>
</evidence>
<evidence type="ECO:0000256" key="3">
    <source>
        <dbReference type="ARBA" id="ARBA00012438"/>
    </source>
</evidence>
<evidence type="ECO:0000313" key="14">
    <source>
        <dbReference type="EMBL" id="CAH0526071.1"/>
    </source>
</evidence>
<dbReference type="Gene3D" id="1.10.287.130">
    <property type="match status" value="1"/>
</dbReference>
<evidence type="ECO:0000256" key="7">
    <source>
        <dbReference type="ARBA" id="ARBA00022777"/>
    </source>
</evidence>
<gene>
    <name evidence="14" type="primary">sasA_4</name>
    <name evidence="14" type="ORF">VHP8226_01557</name>
</gene>
<evidence type="ECO:0000256" key="9">
    <source>
        <dbReference type="ARBA" id="ARBA00023012"/>
    </source>
</evidence>
<dbReference type="PRINTS" id="PR00344">
    <property type="entry name" value="BCTRLSENSOR"/>
</dbReference>
<accession>A0ABN8DL37</accession>
<keyword evidence="6 11" id="KW-0812">Transmembrane</keyword>
<comment type="catalytic activity">
    <reaction evidence="1">
        <text>ATP + protein L-histidine = ADP + protein N-phospho-L-histidine.</text>
        <dbReference type="EC" id="2.7.13.3"/>
    </reaction>
</comment>
<dbReference type="SUPFAM" id="SSF55874">
    <property type="entry name" value="ATPase domain of HSP90 chaperone/DNA topoisomerase II/histidine kinase"/>
    <property type="match status" value="1"/>
</dbReference>
<dbReference type="InterPro" id="IPR036890">
    <property type="entry name" value="HATPase_C_sf"/>
</dbReference>
<dbReference type="Gene3D" id="3.30.565.10">
    <property type="entry name" value="Histidine kinase-like ATPase, C-terminal domain"/>
    <property type="match status" value="1"/>
</dbReference>
<keyword evidence="4" id="KW-0597">Phosphoprotein</keyword>
<dbReference type="InterPro" id="IPR004358">
    <property type="entry name" value="Sig_transdc_His_kin-like_C"/>
</dbReference>
<dbReference type="PROSITE" id="PS50885">
    <property type="entry name" value="HAMP"/>
    <property type="match status" value="1"/>
</dbReference>
<protein>
    <recommendedName>
        <fullName evidence="3">histidine kinase</fullName>
        <ecNumber evidence="3">2.7.13.3</ecNumber>
    </recommendedName>
</protein>
<evidence type="ECO:0000256" key="6">
    <source>
        <dbReference type="ARBA" id="ARBA00022692"/>
    </source>
</evidence>
<keyword evidence="5 14" id="KW-0808">Transferase</keyword>
<organism evidence="14 15">
    <name type="scientific">Vibrio hippocampi</name>
    <dbReference type="NCBI Taxonomy" id="654686"/>
    <lineage>
        <taxon>Bacteria</taxon>
        <taxon>Pseudomonadati</taxon>
        <taxon>Pseudomonadota</taxon>
        <taxon>Gammaproteobacteria</taxon>
        <taxon>Vibrionales</taxon>
        <taxon>Vibrionaceae</taxon>
        <taxon>Vibrio</taxon>
    </lineage>
</organism>
<keyword evidence="10 11" id="KW-0472">Membrane</keyword>
<evidence type="ECO:0000256" key="11">
    <source>
        <dbReference type="SAM" id="Phobius"/>
    </source>
</evidence>
<evidence type="ECO:0000256" key="8">
    <source>
        <dbReference type="ARBA" id="ARBA00022989"/>
    </source>
</evidence>
<dbReference type="EC" id="2.7.13.3" evidence="3"/>
<dbReference type="EMBL" id="CAKLCM010000002">
    <property type="protein sequence ID" value="CAH0526071.1"/>
    <property type="molecule type" value="Genomic_DNA"/>
</dbReference>
<reference evidence="14" key="1">
    <citation type="submission" date="2021-12" db="EMBL/GenBank/DDBJ databases">
        <authorList>
            <person name="Rodrigo-Torres L."/>
            <person name="Arahal R. D."/>
            <person name="Lucena T."/>
        </authorList>
    </citation>
    <scope>NUCLEOTIDE SEQUENCE</scope>
    <source>
        <strain evidence="14">CECT 8226</strain>
    </source>
</reference>
<evidence type="ECO:0000256" key="5">
    <source>
        <dbReference type="ARBA" id="ARBA00022679"/>
    </source>
</evidence>
<dbReference type="PANTHER" id="PTHR45436:SF5">
    <property type="entry name" value="SENSOR HISTIDINE KINASE TRCS"/>
    <property type="match status" value="1"/>
</dbReference>
<dbReference type="InterPro" id="IPR050428">
    <property type="entry name" value="TCS_sensor_his_kinase"/>
</dbReference>
<dbReference type="InterPro" id="IPR003594">
    <property type="entry name" value="HATPase_dom"/>
</dbReference>
<dbReference type="PROSITE" id="PS50109">
    <property type="entry name" value="HIS_KIN"/>
    <property type="match status" value="1"/>
</dbReference>
<comment type="caution">
    <text evidence="14">The sequence shown here is derived from an EMBL/GenBank/DDBJ whole genome shotgun (WGS) entry which is preliminary data.</text>
</comment>
<evidence type="ECO:0000259" key="12">
    <source>
        <dbReference type="PROSITE" id="PS50109"/>
    </source>
</evidence>
<proteinExistence type="predicted"/>